<dbReference type="GO" id="GO:0004048">
    <property type="term" value="F:anthranilate phosphoribosyltransferase activity"/>
    <property type="evidence" value="ECO:0007669"/>
    <property type="project" value="InterPro"/>
</dbReference>
<keyword evidence="1 5" id="KW-0328">Glycosyltransferase</keyword>
<sequence length="98" mass="10759">MRGGFDQAWKGGRLVLLWRLQMFLHDGAGAAWVNRCVNAACLGFMMAPKYHPAMHIVRPVGRNLKVKTVQHISILNAAAALLVSGRVNIPGGRNFFCS</sequence>
<evidence type="ECO:0000256" key="3">
    <source>
        <dbReference type="SAM" id="SignalP"/>
    </source>
</evidence>
<dbReference type="Pfam" id="PF00591">
    <property type="entry name" value="Glycos_transf_3"/>
    <property type="match status" value="1"/>
</dbReference>
<reference evidence="6" key="2">
    <citation type="submission" date="2019-10" db="EMBL/GenBank/DDBJ databases">
        <title>A de novo genome assembly of a pear dwarfing rootstock.</title>
        <authorList>
            <person name="Wang F."/>
            <person name="Wang J."/>
            <person name="Li S."/>
            <person name="Zhang Y."/>
            <person name="Fang M."/>
            <person name="Ma L."/>
            <person name="Zhao Y."/>
            <person name="Jiang S."/>
        </authorList>
    </citation>
    <scope>NUCLEOTIDE SEQUENCE [LARGE SCALE GENOMIC DNA]</scope>
</reference>
<dbReference type="OrthoDB" id="427800at2759"/>
<keyword evidence="6" id="KW-1185">Reference proteome</keyword>
<comment type="caution">
    <text evidence="5">The sequence shown here is derived from an EMBL/GenBank/DDBJ whole genome shotgun (WGS) entry which is preliminary data.</text>
</comment>
<dbReference type="SUPFAM" id="SSF52418">
    <property type="entry name" value="Nucleoside phosphorylase/phosphoribosyltransferase catalytic domain"/>
    <property type="match status" value="1"/>
</dbReference>
<evidence type="ECO:0000256" key="1">
    <source>
        <dbReference type="ARBA" id="ARBA00022676"/>
    </source>
</evidence>
<dbReference type="Gene3D" id="3.40.1030.10">
    <property type="entry name" value="Nucleoside phosphorylase/phosphoribosyltransferase catalytic domain"/>
    <property type="match status" value="1"/>
</dbReference>
<reference evidence="5 6" key="1">
    <citation type="submission" date="2019-09" db="EMBL/GenBank/DDBJ databases">
        <authorList>
            <person name="Ou C."/>
        </authorList>
    </citation>
    <scope>NUCLEOTIDE SEQUENCE [LARGE SCALE GENOMIC DNA]</scope>
    <source>
        <strain evidence="5">S2</strain>
        <tissue evidence="5">Leaf</tissue>
    </source>
</reference>
<evidence type="ECO:0000259" key="4">
    <source>
        <dbReference type="Pfam" id="PF00591"/>
    </source>
</evidence>
<organism evidence="5 6">
    <name type="scientific">Pyrus ussuriensis x Pyrus communis</name>
    <dbReference type="NCBI Taxonomy" id="2448454"/>
    <lineage>
        <taxon>Eukaryota</taxon>
        <taxon>Viridiplantae</taxon>
        <taxon>Streptophyta</taxon>
        <taxon>Embryophyta</taxon>
        <taxon>Tracheophyta</taxon>
        <taxon>Spermatophyta</taxon>
        <taxon>Magnoliopsida</taxon>
        <taxon>eudicotyledons</taxon>
        <taxon>Gunneridae</taxon>
        <taxon>Pentapetalae</taxon>
        <taxon>rosids</taxon>
        <taxon>fabids</taxon>
        <taxon>Rosales</taxon>
        <taxon>Rosaceae</taxon>
        <taxon>Amygdaloideae</taxon>
        <taxon>Maleae</taxon>
        <taxon>Pyrus</taxon>
    </lineage>
</organism>
<dbReference type="EMBL" id="SMOL01000157">
    <property type="protein sequence ID" value="KAB2627050.1"/>
    <property type="molecule type" value="Genomic_DNA"/>
</dbReference>
<protein>
    <submittedName>
        <fullName evidence="5">Anthranilate phosphoribosyltransferase</fullName>
    </submittedName>
</protein>
<dbReference type="PANTHER" id="PTHR43285">
    <property type="entry name" value="ANTHRANILATE PHOSPHORIBOSYLTRANSFERASE"/>
    <property type="match status" value="1"/>
</dbReference>
<keyword evidence="2 5" id="KW-0808">Transferase</keyword>
<evidence type="ECO:0000313" key="6">
    <source>
        <dbReference type="Proteomes" id="UP000327157"/>
    </source>
</evidence>
<dbReference type="Proteomes" id="UP000327157">
    <property type="component" value="Chromosome 2"/>
</dbReference>
<proteinExistence type="predicted"/>
<gene>
    <name evidence="5" type="ORF">D8674_020668</name>
</gene>
<evidence type="ECO:0000313" key="5">
    <source>
        <dbReference type="EMBL" id="KAB2627050.1"/>
    </source>
</evidence>
<dbReference type="GO" id="GO:0000162">
    <property type="term" value="P:L-tryptophan biosynthetic process"/>
    <property type="evidence" value="ECO:0007669"/>
    <property type="project" value="InterPro"/>
</dbReference>
<dbReference type="InterPro" id="IPR000312">
    <property type="entry name" value="Glycosyl_Trfase_fam3"/>
</dbReference>
<dbReference type="InterPro" id="IPR035902">
    <property type="entry name" value="Nuc_phospho_transferase"/>
</dbReference>
<name>A0A5N5HNE0_9ROSA</name>
<feature type="chain" id="PRO_5024388305" evidence="3">
    <location>
        <begin position="31"/>
        <end position="98"/>
    </location>
</feature>
<keyword evidence="3" id="KW-0732">Signal</keyword>
<feature type="signal peptide" evidence="3">
    <location>
        <begin position="1"/>
        <end position="30"/>
    </location>
</feature>
<reference evidence="5 6" key="3">
    <citation type="submission" date="2019-11" db="EMBL/GenBank/DDBJ databases">
        <title>A de novo genome assembly of a pear dwarfing rootstock.</title>
        <authorList>
            <person name="Wang F."/>
            <person name="Wang J."/>
            <person name="Li S."/>
            <person name="Zhang Y."/>
            <person name="Fang M."/>
            <person name="Ma L."/>
            <person name="Zhao Y."/>
            <person name="Jiang S."/>
        </authorList>
    </citation>
    <scope>NUCLEOTIDE SEQUENCE [LARGE SCALE GENOMIC DNA]</scope>
    <source>
        <strain evidence="5">S2</strain>
        <tissue evidence="5">Leaf</tissue>
    </source>
</reference>
<dbReference type="PANTHER" id="PTHR43285:SF2">
    <property type="entry name" value="ANTHRANILATE PHOSPHORIBOSYLTRANSFERASE"/>
    <property type="match status" value="1"/>
</dbReference>
<dbReference type="AlphaFoldDB" id="A0A5N5HNE0"/>
<accession>A0A5N5HNE0</accession>
<evidence type="ECO:0000256" key="2">
    <source>
        <dbReference type="ARBA" id="ARBA00022679"/>
    </source>
</evidence>
<dbReference type="InterPro" id="IPR005940">
    <property type="entry name" value="Anthranilate_Pribosyl_Tfrase"/>
</dbReference>
<feature type="domain" description="Glycosyl transferase family 3" evidence="4">
    <location>
        <begin position="33"/>
        <end position="78"/>
    </location>
</feature>
<dbReference type="GO" id="GO:0005829">
    <property type="term" value="C:cytosol"/>
    <property type="evidence" value="ECO:0007669"/>
    <property type="project" value="TreeGrafter"/>
</dbReference>